<dbReference type="AlphaFoldDB" id="A0A2W4WEC3"/>
<protein>
    <submittedName>
        <fullName evidence="1">Uncharacterized protein</fullName>
    </submittedName>
</protein>
<reference evidence="1 2" key="2">
    <citation type="submission" date="2018-06" db="EMBL/GenBank/DDBJ databases">
        <title>Metagenomic assembly of (sub)arctic Cyanobacteria and their associated microbiome from non-axenic cultures.</title>
        <authorList>
            <person name="Baurain D."/>
        </authorList>
    </citation>
    <scope>NUCLEOTIDE SEQUENCE [LARGE SCALE GENOMIC DNA]</scope>
    <source>
        <strain evidence="1">ULC041bin1</strain>
    </source>
</reference>
<proteinExistence type="predicted"/>
<dbReference type="Proteomes" id="UP000249081">
    <property type="component" value="Unassembled WGS sequence"/>
</dbReference>
<sequence length="95" mass="10440">MQLGSRNLAIQDATLRVLIRELGDECGRVIELIHQLQLPGLKDTQKADILAELIASSIHLNSHCDQSFQDSLSDELEQLSNETLLGSDDLENGAN</sequence>
<organism evidence="1 2">
    <name type="scientific">Shackletoniella antarctica</name>
    <dbReference type="NCBI Taxonomy" id="268115"/>
    <lineage>
        <taxon>Bacteria</taxon>
        <taxon>Bacillati</taxon>
        <taxon>Cyanobacteriota</taxon>
        <taxon>Cyanophyceae</taxon>
        <taxon>Oculatellales</taxon>
        <taxon>Oculatellaceae</taxon>
        <taxon>Shackletoniella</taxon>
    </lineage>
</organism>
<dbReference type="EMBL" id="QBMN01000041">
    <property type="protein sequence ID" value="PZO42832.1"/>
    <property type="molecule type" value="Genomic_DNA"/>
</dbReference>
<evidence type="ECO:0000313" key="2">
    <source>
        <dbReference type="Proteomes" id="UP000249081"/>
    </source>
</evidence>
<evidence type="ECO:0000313" key="1">
    <source>
        <dbReference type="EMBL" id="PZO42832.1"/>
    </source>
</evidence>
<name>A0A2W4WEC3_9CYAN</name>
<comment type="caution">
    <text evidence="1">The sequence shown here is derived from an EMBL/GenBank/DDBJ whole genome shotgun (WGS) entry which is preliminary data.</text>
</comment>
<accession>A0A2W4WEC3</accession>
<reference evidence="2" key="1">
    <citation type="submission" date="2018-04" db="EMBL/GenBank/DDBJ databases">
        <authorList>
            <person name="Cornet L."/>
        </authorList>
    </citation>
    <scope>NUCLEOTIDE SEQUENCE [LARGE SCALE GENOMIC DNA]</scope>
</reference>
<gene>
    <name evidence="1" type="ORF">DCF17_07820</name>
</gene>